<gene>
    <name evidence="5" type="ORF">BJ878DRAFT_544435</name>
</gene>
<dbReference type="Proteomes" id="UP000887226">
    <property type="component" value="Unassembled WGS sequence"/>
</dbReference>
<proteinExistence type="predicted"/>
<dbReference type="SUPFAM" id="SSF50978">
    <property type="entry name" value="WD40 repeat-like"/>
    <property type="match status" value="1"/>
</dbReference>
<dbReference type="InterPro" id="IPR015943">
    <property type="entry name" value="WD40/YVTN_repeat-like_dom_sf"/>
</dbReference>
<dbReference type="InterPro" id="IPR055527">
    <property type="entry name" value="DUF7101"/>
</dbReference>
<feature type="region of interest" description="Disordered" evidence="1">
    <location>
        <begin position="509"/>
        <end position="552"/>
    </location>
</feature>
<dbReference type="Pfam" id="PF23391">
    <property type="entry name" value="DUF7100"/>
    <property type="match status" value="1"/>
</dbReference>
<dbReference type="Pfam" id="PF23388">
    <property type="entry name" value="DUF7099"/>
    <property type="match status" value="1"/>
</dbReference>
<reference evidence="5" key="1">
    <citation type="journal article" date="2021" name="IMA Fungus">
        <title>Genomic characterization of three marine fungi, including Emericellopsis atlantica sp. nov. with signatures of a generalist lifestyle and marine biomass degradation.</title>
        <authorList>
            <person name="Hagestad O.C."/>
            <person name="Hou L."/>
            <person name="Andersen J.H."/>
            <person name="Hansen E.H."/>
            <person name="Altermark B."/>
            <person name="Li C."/>
            <person name="Kuhnert E."/>
            <person name="Cox R.J."/>
            <person name="Crous P.W."/>
            <person name="Spatafora J.W."/>
            <person name="Lail K."/>
            <person name="Amirebrahimi M."/>
            <person name="Lipzen A."/>
            <person name="Pangilinan J."/>
            <person name="Andreopoulos W."/>
            <person name="Hayes R.D."/>
            <person name="Ng V."/>
            <person name="Grigoriev I.V."/>
            <person name="Jackson S.A."/>
            <person name="Sutton T.D.S."/>
            <person name="Dobson A.D.W."/>
            <person name="Rama T."/>
        </authorList>
    </citation>
    <scope>NUCLEOTIDE SEQUENCE</scope>
    <source>
        <strain evidence="5">TRa3180A</strain>
    </source>
</reference>
<feature type="domain" description="DUF7101" evidence="4">
    <location>
        <begin position="350"/>
        <end position="444"/>
    </location>
</feature>
<comment type="caution">
    <text evidence="5">The sequence shown here is derived from an EMBL/GenBank/DDBJ whole genome shotgun (WGS) entry which is preliminary data.</text>
</comment>
<evidence type="ECO:0000256" key="1">
    <source>
        <dbReference type="SAM" id="MobiDB-lite"/>
    </source>
</evidence>
<feature type="region of interest" description="Disordered" evidence="1">
    <location>
        <begin position="1023"/>
        <end position="1048"/>
    </location>
</feature>
<dbReference type="InterPro" id="IPR055526">
    <property type="entry name" value="DUF7100"/>
</dbReference>
<feature type="compositionally biased region" description="Polar residues" evidence="1">
    <location>
        <begin position="516"/>
        <end position="525"/>
    </location>
</feature>
<evidence type="ECO:0000259" key="4">
    <source>
        <dbReference type="Pfam" id="PF23392"/>
    </source>
</evidence>
<feature type="region of interest" description="Disordered" evidence="1">
    <location>
        <begin position="1062"/>
        <end position="1088"/>
    </location>
</feature>
<keyword evidence="6" id="KW-1185">Reference proteome</keyword>
<dbReference type="Pfam" id="PF23392">
    <property type="entry name" value="DUF7101"/>
    <property type="match status" value="1"/>
</dbReference>
<feature type="domain" description="DUF7100" evidence="3">
    <location>
        <begin position="7"/>
        <end position="339"/>
    </location>
</feature>
<feature type="compositionally biased region" description="Basic and acidic residues" evidence="1">
    <location>
        <begin position="1062"/>
        <end position="1071"/>
    </location>
</feature>
<protein>
    <recommendedName>
        <fullName evidence="7">WD40 repeat protein</fullName>
    </recommendedName>
</protein>
<evidence type="ECO:0000313" key="6">
    <source>
        <dbReference type="Proteomes" id="UP000887226"/>
    </source>
</evidence>
<organism evidence="5 6">
    <name type="scientific">Calycina marina</name>
    <dbReference type="NCBI Taxonomy" id="1763456"/>
    <lineage>
        <taxon>Eukaryota</taxon>
        <taxon>Fungi</taxon>
        <taxon>Dikarya</taxon>
        <taxon>Ascomycota</taxon>
        <taxon>Pezizomycotina</taxon>
        <taxon>Leotiomycetes</taxon>
        <taxon>Helotiales</taxon>
        <taxon>Pezizellaceae</taxon>
        <taxon>Calycina</taxon>
    </lineage>
</organism>
<dbReference type="InterPro" id="IPR036322">
    <property type="entry name" value="WD40_repeat_dom_sf"/>
</dbReference>
<evidence type="ECO:0000259" key="3">
    <source>
        <dbReference type="Pfam" id="PF23391"/>
    </source>
</evidence>
<evidence type="ECO:0008006" key="7">
    <source>
        <dbReference type="Google" id="ProtNLM"/>
    </source>
</evidence>
<dbReference type="AlphaFoldDB" id="A0A9P7YYP3"/>
<accession>A0A9P7YYP3</accession>
<evidence type="ECO:0000259" key="2">
    <source>
        <dbReference type="Pfam" id="PF23388"/>
    </source>
</evidence>
<evidence type="ECO:0000313" key="5">
    <source>
        <dbReference type="EMBL" id="KAG9242259.1"/>
    </source>
</evidence>
<name>A0A9P7YYP3_9HELO</name>
<feature type="domain" description="DUF7099" evidence="2">
    <location>
        <begin position="647"/>
        <end position="1015"/>
    </location>
</feature>
<dbReference type="InterPro" id="IPR055525">
    <property type="entry name" value="DUF7099"/>
</dbReference>
<dbReference type="EMBL" id="MU254094">
    <property type="protein sequence ID" value="KAG9242259.1"/>
    <property type="molecule type" value="Genomic_DNA"/>
</dbReference>
<feature type="compositionally biased region" description="Polar residues" evidence="1">
    <location>
        <begin position="1023"/>
        <end position="1043"/>
    </location>
</feature>
<feature type="compositionally biased region" description="Polar residues" evidence="1">
    <location>
        <begin position="539"/>
        <end position="552"/>
    </location>
</feature>
<dbReference type="OrthoDB" id="5321461at2759"/>
<feature type="region of interest" description="Disordered" evidence="1">
    <location>
        <begin position="571"/>
        <end position="602"/>
    </location>
</feature>
<dbReference type="Gene3D" id="2.130.10.10">
    <property type="entry name" value="YVTN repeat-like/Quinoprotein amine dehydrogenase"/>
    <property type="match status" value="1"/>
</dbReference>
<sequence>MAAVASSSTLFMSLGNIWRLLSLRHDVDDIILELLGRFSLEKIYAEADKQQYQHLLQTLLAQLNAILHNQRLTLPSENLQVGWYLGFLVSWEVTLRSVEFVLQTLLEGKELLWEAQSLRDRSIGQFLLSALRLLTLHPKAPMKQTAKDRRERFARVHSLLERIFDGYPGPVSFSMLVCREITNALKTEPNALQLPQRLRYELPNLAQELYPLADCLSSQYVSTIVPLDGFIGGIDWLSQFLALRDVSIFVIGASVQYTVNRENKDVRLQSSSARTRNAVLHALENLKIPPHLSKVDLISSFSETFRIILPDTPSSIRSADSLSDESEMDAIDLLCARLAERQIVHRVSDRELMHGISEINNNIALLDDPSGQLRATRPKIYVLNCGSCHFAGDSQLRFSESVRIPDGGNGDDIKLPPKSKCLHCGESISMVREVIWMRRIWEILKPLESNNADTINVERHLTHFRLAAPKARGTMFVSTDYSISNSGIRSTEIEQTSPYQHDRSAVMGSISEDQSRSVIQSNMTPASPGFGPRLETPRTEFSSDNLTSSNGWTHYDHLKTTSDLQISADAVSETPYSPDSVVGKHIAQQSRTDRSNGKVTLDPVPILKTRTLPVLSQPDKVKSSWFTRSLTRSKRELANKQSGDNSSLSSTSLESQRLDEISLKSLMTVPKSSSRGSKCGKNVNVNLSQNSQNAIFWTQLSIHILDIGLSPPTVVRAVSTESACVLAALTKEHLAYIVGTRDQKLTLRIVDLTKPSLPVVDHRMAASPWCKSISICPTGNYVAVGFENSLIRFFGTTNPKHSKDEKLHHHHAECKECPSVDTLSFSNDGQFLLAGTRTTTGTIQTYVSRSPFLTPAFQELISCRYRVPVHESEDNGITSTVYRPGGGLGTEENLVCLTTWTQSGIPMLVQPDDNRRREIKSASSSRQGTLGSRIQCALFSPSGRELAIVNERGHLYQASSLNSSPLEIRRIAISKELTAKSEAFAMSYMTVSDEECIFLAWVDSSKSMGYIKKIPMRFDVSSPTVTADTGSYDPTMQENSAVQPTPDVRPSIVSQASVHASRAELEGDQPAHELTANGESGIGSPTNTIDNLMADIKGSLFQ</sequence>